<reference evidence="7 8" key="1">
    <citation type="submission" date="2020-03" db="EMBL/GenBank/DDBJ databases">
        <title>Spirochaetal bacteria isolated from arthropods constitute a novel genus Entomospira genus novum within the order Spirochaetales.</title>
        <authorList>
            <person name="Grana-Miraglia L."/>
            <person name="Sikutova S."/>
            <person name="Fingerle V."/>
            <person name="Sing A."/>
            <person name="Castillo-Ramirez S."/>
            <person name="Margos G."/>
            <person name="Rudolf I."/>
        </authorList>
    </citation>
    <scope>NUCLEOTIDE SEQUENCE [LARGE SCALE GENOMIC DNA]</scope>
    <source>
        <strain evidence="7 8">BR193</strain>
    </source>
</reference>
<dbReference type="EMBL" id="JAATLJ010000001">
    <property type="protein sequence ID" value="NIZ40014.1"/>
    <property type="molecule type" value="Genomic_DNA"/>
</dbReference>
<evidence type="ECO:0000313" key="7">
    <source>
        <dbReference type="EMBL" id="NIZ40014.1"/>
    </source>
</evidence>
<comment type="subcellular location">
    <subcellularLocation>
        <location evidence="1">Cell membrane</location>
        <topology evidence="1">Multi-pass membrane protein</topology>
    </subcellularLocation>
</comment>
<evidence type="ECO:0000256" key="2">
    <source>
        <dbReference type="ARBA" id="ARBA00022475"/>
    </source>
</evidence>
<gene>
    <name evidence="7" type="ORF">HCT14_00565</name>
</gene>
<feature type="transmembrane region" description="Helical" evidence="6">
    <location>
        <begin position="183"/>
        <end position="201"/>
    </location>
</feature>
<feature type="transmembrane region" description="Helical" evidence="6">
    <location>
        <begin position="475"/>
        <end position="497"/>
    </location>
</feature>
<feature type="transmembrane region" description="Helical" evidence="6">
    <location>
        <begin position="397"/>
        <end position="422"/>
    </location>
</feature>
<evidence type="ECO:0000256" key="1">
    <source>
        <dbReference type="ARBA" id="ARBA00004651"/>
    </source>
</evidence>
<dbReference type="Pfam" id="PF03606">
    <property type="entry name" value="DcuC"/>
    <property type="match status" value="1"/>
</dbReference>
<feature type="transmembrane region" description="Helical" evidence="6">
    <location>
        <begin position="279"/>
        <end position="298"/>
    </location>
</feature>
<sequence>MSEQSKDKSWEFPSAYTILFVLLILVAGLTHIMPAGYYDYRDENGQIISAQAMSEMSADERNSLGDIQPIAGTFTKVERSGQLLYIPMAVVKGFYDSIEVAVFVLFLGGFLGVIARTRAIDVGITNLMENMKNRMYRLIAVLMLIFSLGGISYGMGEETIAFYPILLPIMVAAGFDVMAAAAVILLGAGVGVLTSVLNPFATGIASDLAGVSLTDGMGLRLLQWAIFMPFTIFYVIRYAKKVMKNKALSVTADLNESINKEILSNHQSQVEKLTNRQRVVLVLFVITFVIMVFSLLPLRDWNPDWDWLTLDWYFTEIAALFFMASIIVGLVAGLKESEIGDSFANGAKDVLGVVFVLVLSRGLKIVMQDGMIMDSILSFAETTVTGLPKILYINMIYWLHILMSIFIPSTSGLAGVSMPIMAPLAELAGVSRSLVITAYQSASGLVNLFSPTGGILMGALMLAKIPYDRYIKFALNYLIIIFLATTVLLTMAVMLNIG</sequence>
<evidence type="ECO:0000256" key="4">
    <source>
        <dbReference type="ARBA" id="ARBA00022989"/>
    </source>
</evidence>
<dbReference type="PANTHER" id="PTHR43652:SF6">
    <property type="entry name" value="ARGININE REPRESSOR"/>
    <property type="match status" value="1"/>
</dbReference>
<dbReference type="AlphaFoldDB" id="A0A968GBR3"/>
<evidence type="ECO:0000256" key="5">
    <source>
        <dbReference type="ARBA" id="ARBA00023136"/>
    </source>
</evidence>
<keyword evidence="4 6" id="KW-1133">Transmembrane helix</keyword>
<feature type="transmembrane region" description="Helical" evidence="6">
    <location>
        <begin position="221"/>
        <end position="239"/>
    </location>
</feature>
<accession>A0A968GBR3</accession>
<protein>
    <submittedName>
        <fullName evidence="7">YfcC family protein</fullName>
    </submittedName>
</protein>
<keyword evidence="5 6" id="KW-0472">Membrane</keyword>
<dbReference type="InterPro" id="IPR018385">
    <property type="entry name" value="C4_dicarb_anaerob_car-like"/>
</dbReference>
<dbReference type="RefSeq" id="WP_167699623.1">
    <property type="nucleotide sequence ID" value="NZ_CP118174.1"/>
</dbReference>
<dbReference type="GO" id="GO:0005886">
    <property type="term" value="C:plasma membrane"/>
    <property type="evidence" value="ECO:0007669"/>
    <property type="project" value="UniProtKB-SubCell"/>
</dbReference>
<dbReference type="Proteomes" id="UP000711995">
    <property type="component" value="Unassembled WGS sequence"/>
</dbReference>
<feature type="transmembrane region" description="Helical" evidence="6">
    <location>
        <begin position="135"/>
        <end position="154"/>
    </location>
</feature>
<evidence type="ECO:0000313" key="8">
    <source>
        <dbReference type="Proteomes" id="UP000711995"/>
    </source>
</evidence>
<organism evidence="7 8">
    <name type="scientific">Entomospira entomophila</name>
    <dbReference type="NCBI Taxonomy" id="2719988"/>
    <lineage>
        <taxon>Bacteria</taxon>
        <taxon>Pseudomonadati</taxon>
        <taxon>Spirochaetota</taxon>
        <taxon>Spirochaetia</taxon>
        <taxon>Spirochaetales</taxon>
        <taxon>Spirochaetaceae</taxon>
        <taxon>Entomospira</taxon>
    </lineage>
</organism>
<feature type="transmembrane region" description="Helical" evidence="6">
    <location>
        <begin position="160"/>
        <end position="178"/>
    </location>
</feature>
<dbReference type="PANTHER" id="PTHR43652">
    <property type="entry name" value="BASIC AMINO ACID ANTIPORTER YFCC-RELATED"/>
    <property type="match status" value="1"/>
</dbReference>
<feature type="transmembrane region" description="Helical" evidence="6">
    <location>
        <begin position="12"/>
        <end position="33"/>
    </location>
</feature>
<dbReference type="InterPro" id="IPR051679">
    <property type="entry name" value="DASS-Related_Transporters"/>
</dbReference>
<proteinExistence type="predicted"/>
<evidence type="ECO:0000256" key="6">
    <source>
        <dbReference type="SAM" id="Phobius"/>
    </source>
</evidence>
<comment type="caution">
    <text evidence="7">The sequence shown here is derived from an EMBL/GenBank/DDBJ whole genome shotgun (WGS) entry which is preliminary data.</text>
</comment>
<feature type="transmembrane region" description="Helical" evidence="6">
    <location>
        <begin position="442"/>
        <end position="463"/>
    </location>
</feature>
<feature type="transmembrane region" description="Helical" evidence="6">
    <location>
        <begin position="310"/>
        <end position="334"/>
    </location>
</feature>
<name>A0A968GBR3_9SPIO</name>
<keyword evidence="8" id="KW-1185">Reference proteome</keyword>
<keyword evidence="3 6" id="KW-0812">Transmembrane</keyword>
<keyword evidence="2" id="KW-1003">Cell membrane</keyword>
<feature type="transmembrane region" description="Helical" evidence="6">
    <location>
        <begin position="94"/>
        <end position="114"/>
    </location>
</feature>
<evidence type="ECO:0000256" key="3">
    <source>
        <dbReference type="ARBA" id="ARBA00022692"/>
    </source>
</evidence>